<reference evidence="1" key="1">
    <citation type="journal article" date="2020" name="ISME J.">
        <title>Gammaproteobacteria mediating utilization of methyl-, sulfur- and petroleum organic compounds in deep ocean hydrothermal plumes.</title>
        <authorList>
            <person name="Zhou Z."/>
            <person name="Liu Y."/>
            <person name="Pan J."/>
            <person name="Cron B.R."/>
            <person name="Toner B.M."/>
            <person name="Anantharaman K."/>
            <person name="Breier J.A."/>
            <person name="Dick G.J."/>
            <person name="Li M."/>
        </authorList>
    </citation>
    <scope>NUCLEOTIDE SEQUENCE</scope>
    <source>
        <strain evidence="1">SZUA-1501</strain>
    </source>
</reference>
<proteinExistence type="predicted"/>
<dbReference type="AlphaFoldDB" id="A0A9D1CG30"/>
<organism evidence="1 2">
    <name type="scientific">Aquifex aeolicus</name>
    <dbReference type="NCBI Taxonomy" id="63363"/>
    <lineage>
        <taxon>Bacteria</taxon>
        <taxon>Pseudomonadati</taxon>
        <taxon>Aquificota</taxon>
        <taxon>Aquificia</taxon>
        <taxon>Aquificales</taxon>
        <taxon>Aquificaceae</taxon>
        <taxon>Aquifex</taxon>
    </lineage>
</organism>
<comment type="caution">
    <text evidence="1">The sequence shown here is derived from an EMBL/GenBank/DDBJ whole genome shotgun (WGS) entry which is preliminary data.</text>
</comment>
<dbReference type="Pfam" id="PF02566">
    <property type="entry name" value="OsmC"/>
    <property type="match status" value="1"/>
</dbReference>
<dbReference type="InterPro" id="IPR036102">
    <property type="entry name" value="OsmC/Ohrsf"/>
</dbReference>
<dbReference type="InterPro" id="IPR003718">
    <property type="entry name" value="OsmC/Ohr_fam"/>
</dbReference>
<evidence type="ECO:0000313" key="2">
    <source>
        <dbReference type="Proteomes" id="UP000606463"/>
    </source>
</evidence>
<dbReference type="Gene3D" id="3.30.300.20">
    <property type="match status" value="1"/>
</dbReference>
<protein>
    <submittedName>
        <fullName evidence="1">OsmC family peroxiredoxin</fullName>
    </submittedName>
</protein>
<accession>A0A9D1CG30</accession>
<name>A0A9D1CG30_AQUAO</name>
<dbReference type="EMBL" id="DQVE01000016">
    <property type="protein sequence ID" value="HIP98078.1"/>
    <property type="molecule type" value="Genomic_DNA"/>
</dbReference>
<dbReference type="InterPro" id="IPR015946">
    <property type="entry name" value="KH_dom-like_a/b"/>
</dbReference>
<gene>
    <name evidence="1" type="ORF">EYH37_01750</name>
</gene>
<dbReference type="SUPFAM" id="SSF82784">
    <property type="entry name" value="OsmC-like"/>
    <property type="match status" value="1"/>
</dbReference>
<evidence type="ECO:0000313" key="1">
    <source>
        <dbReference type="EMBL" id="HIP98078.1"/>
    </source>
</evidence>
<dbReference type="Proteomes" id="UP000606463">
    <property type="component" value="Unassembled WGS sequence"/>
</dbReference>
<dbReference type="PANTHER" id="PTHR34352">
    <property type="entry name" value="PROTEIN YHFA"/>
    <property type="match status" value="1"/>
</dbReference>
<dbReference type="PANTHER" id="PTHR34352:SF1">
    <property type="entry name" value="PROTEIN YHFA"/>
    <property type="match status" value="1"/>
</dbReference>
<sequence>MKGVNQAPNLVKVFVKHLERFKFEGLNSEGKKVLIDGKPPFGDGEYPTPMELLLISLGGCTAIDVLSILNKKRVKVEDFSVEVEGIRREEHPKVYTYIKVRYIFKGDIPERAVERAIKLSMEKYCSVSAMLKATAKVEWEYEILK</sequence>